<gene>
    <name evidence="2" type="ORF">TIFTF001_037652</name>
</gene>
<comment type="caution">
    <text evidence="2">The sequence shown here is derived from an EMBL/GenBank/DDBJ whole genome shotgun (WGS) entry which is preliminary data.</text>
</comment>
<dbReference type="EMBL" id="BTGU01000652">
    <property type="protein sequence ID" value="GMN68596.1"/>
    <property type="molecule type" value="Genomic_DNA"/>
</dbReference>
<feature type="region of interest" description="Disordered" evidence="1">
    <location>
        <begin position="1"/>
        <end position="20"/>
    </location>
</feature>
<evidence type="ECO:0000313" key="3">
    <source>
        <dbReference type="Proteomes" id="UP001187192"/>
    </source>
</evidence>
<evidence type="ECO:0000256" key="1">
    <source>
        <dbReference type="SAM" id="MobiDB-lite"/>
    </source>
</evidence>
<organism evidence="2 3">
    <name type="scientific">Ficus carica</name>
    <name type="common">Common fig</name>
    <dbReference type="NCBI Taxonomy" id="3494"/>
    <lineage>
        <taxon>Eukaryota</taxon>
        <taxon>Viridiplantae</taxon>
        <taxon>Streptophyta</taxon>
        <taxon>Embryophyta</taxon>
        <taxon>Tracheophyta</taxon>
        <taxon>Spermatophyta</taxon>
        <taxon>Magnoliopsida</taxon>
        <taxon>eudicotyledons</taxon>
        <taxon>Gunneridae</taxon>
        <taxon>Pentapetalae</taxon>
        <taxon>rosids</taxon>
        <taxon>fabids</taxon>
        <taxon>Rosales</taxon>
        <taxon>Moraceae</taxon>
        <taxon>Ficeae</taxon>
        <taxon>Ficus</taxon>
    </lineage>
</organism>
<sequence>MRLQRPRFSSKPEPDRAQDPCTARISATGHMTSTQQCPDGIQLGIGHSQPKQGKYNSTYSIGFVVYTCLRNVMKDAMVGLDYGLSWKWTGRPNQFIVARPVSNLAATVDTRWGSMAWRTVKCGNRATTCFEISSTLKKKIKRNSSRVFEESPRLERERGR</sequence>
<reference evidence="2" key="1">
    <citation type="submission" date="2023-07" db="EMBL/GenBank/DDBJ databases">
        <title>draft genome sequence of fig (Ficus carica).</title>
        <authorList>
            <person name="Takahashi T."/>
            <person name="Nishimura K."/>
        </authorList>
    </citation>
    <scope>NUCLEOTIDE SEQUENCE</scope>
</reference>
<proteinExistence type="predicted"/>
<dbReference type="Proteomes" id="UP001187192">
    <property type="component" value="Unassembled WGS sequence"/>
</dbReference>
<evidence type="ECO:0000313" key="2">
    <source>
        <dbReference type="EMBL" id="GMN68596.1"/>
    </source>
</evidence>
<name>A0AA88EA67_FICCA</name>
<keyword evidence="3" id="KW-1185">Reference proteome</keyword>
<protein>
    <submittedName>
        <fullName evidence="2">Uncharacterized protein</fullName>
    </submittedName>
</protein>
<accession>A0AA88EA67</accession>
<dbReference type="AlphaFoldDB" id="A0AA88EA67"/>